<evidence type="ECO:0000313" key="2">
    <source>
        <dbReference type="RefSeq" id="XP_025420857.1"/>
    </source>
</evidence>
<dbReference type="AlphaFoldDB" id="A0A8B8GDW0"/>
<accession>A0A8B8GDW0</accession>
<keyword evidence="1" id="KW-1185">Reference proteome</keyword>
<evidence type="ECO:0000313" key="1">
    <source>
        <dbReference type="Proteomes" id="UP000694846"/>
    </source>
</evidence>
<dbReference type="Proteomes" id="UP000694846">
    <property type="component" value="Unplaced"/>
</dbReference>
<dbReference type="GeneID" id="112690963"/>
<reference evidence="2" key="1">
    <citation type="submission" date="2025-08" db="UniProtKB">
        <authorList>
            <consortium name="RefSeq"/>
        </authorList>
    </citation>
    <scope>IDENTIFICATION</scope>
    <source>
        <tissue evidence="2">Whole body</tissue>
    </source>
</reference>
<sequence>MSNHSFEVPWNDTNPLLENTPKNPVICELVCQLEKLLQERKKNSCPSDDMDIRILSAIECAMNNVKLLIEKQDLTDQQKRYLVKKSRLMIKEASNVIEKSLKLRSH</sequence>
<organism evidence="1 2">
    <name type="scientific">Sipha flava</name>
    <name type="common">yellow sugarcane aphid</name>
    <dbReference type="NCBI Taxonomy" id="143950"/>
    <lineage>
        <taxon>Eukaryota</taxon>
        <taxon>Metazoa</taxon>
        <taxon>Ecdysozoa</taxon>
        <taxon>Arthropoda</taxon>
        <taxon>Hexapoda</taxon>
        <taxon>Insecta</taxon>
        <taxon>Pterygota</taxon>
        <taxon>Neoptera</taxon>
        <taxon>Paraneoptera</taxon>
        <taxon>Hemiptera</taxon>
        <taxon>Sternorrhyncha</taxon>
        <taxon>Aphidomorpha</taxon>
        <taxon>Aphidoidea</taxon>
        <taxon>Aphididae</taxon>
        <taxon>Sipha</taxon>
    </lineage>
</organism>
<protein>
    <submittedName>
        <fullName evidence="2">Uncharacterized protein LOC112690963</fullName>
    </submittedName>
</protein>
<proteinExistence type="predicted"/>
<gene>
    <name evidence="2" type="primary">LOC112690963</name>
</gene>
<dbReference type="RefSeq" id="XP_025420857.1">
    <property type="nucleotide sequence ID" value="XM_025565072.1"/>
</dbReference>
<dbReference type="OrthoDB" id="6591604at2759"/>
<name>A0A8B8GDW0_9HEMI</name>